<gene>
    <name evidence="2" type="ORF">ETD85_28325</name>
</gene>
<dbReference type="RefSeq" id="WP_138692835.1">
    <property type="nucleotide sequence ID" value="NZ_JBHSAZ010000008.1"/>
</dbReference>
<dbReference type="Pfam" id="PF13302">
    <property type="entry name" value="Acetyltransf_3"/>
    <property type="match status" value="1"/>
</dbReference>
<proteinExistence type="predicted"/>
<comment type="caution">
    <text evidence="2">The sequence shown here is derived from an EMBL/GenBank/DDBJ whole genome shotgun (WGS) entry which is preliminary data.</text>
</comment>
<dbReference type="EMBL" id="VCKX01000096">
    <property type="protein sequence ID" value="TMR30676.1"/>
    <property type="molecule type" value="Genomic_DNA"/>
</dbReference>
<dbReference type="SUPFAM" id="SSF55729">
    <property type="entry name" value="Acyl-CoA N-acyltransferases (Nat)"/>
    <property type="match status" value="1"/>
</dbReference>
<sequence>MDRARIVGGAVLRSVQDDDLPVMLRWRNHPRVRAASFETHEIAEDEHARWWATARGDAGKLVLIYDHEGVAAGVVTYAGLPTGTGRWGFYLDLDGLERSGELLRAWIGLERAAIEHAFGPLGLAALRGEVLADNEPVRRLHRRFGFEEIDAYQRVVDGVPRDVVAIQLKRKEQA</sequence>
<keyword evidence="2" id="KW-0808">Transferase</keyword>
<feature type="domain" description="N-acetyltransferase" evidence="1">
    <location>
        <begin position="10"/>
        <end position="170"/>
    </location>
</feature>
<dbReference type="AlphaFoldDB" id="A0A5S4GCD8"/>
<dbReference type="PROSITE" id="PS51186">
    <property type="entry name" value="GNAT"/>
    <property type="match status" value="1"/>
</dbReference>
<keyword evidence="3" id="KW-1185">Reference proteome</keyword>
<reference evidence="2 3" key="1">
    <citation type="submission" date="2019-05" db="EMBL/GenBank/DDBJ databases">
        <title>Draft genome sequence of Nonomuraea zeae DSM 100528.</title>
        <authorList>
            <person name="Saricaoglu S."/>
            <person name="Isik K."/>
        </authorList>
    </citation>
    <scope>NUCLEOTIDE SEQUENCE [LARGE SCALE GENOMIC DNA]</scope>
    <source>
        <strain evidence="2 3">DSM 100528</strain>
    </source>
</reference>
<evidence type="ECO:0000313" key="3">
    <source>
        <dbReference type="Proteomes" id="UP000306628"/>
    </source>
</evidence>
<dbReference type="Gene3D" id="3.40.630.30">
    <property type="match status" value="1"/>
</dbReference>
<accession>A0A5S4GCD8</accession>
<dbReference type="OrthoDB" id="5358891at2"/>
<dbReference type="InterPro" id="IPR000182">
    <property type="entry name" value="GNAT_dom"/>
</dbReference>
<dbReference type="InterPro" id="IPR016181">
    <property type="entry name" value="Acyl_CoA_acyltransferase"/>
</dbReference>
<evidence type="ECO:0000313" key="2">
    <source>
        <dbReference type="EMBL" id="TMR30676.1"/>
    </source>
</evidence>
<organism evidence="2 3">
    <name type="scientific">Nonomuraea zeae</name>
    <dbReference type="NCBI Taxonomy" id="1642303"/>
    <lineage>
        <taxon>Bacteria</taxon>
        <taxon>Bacillati</taxon>
        <taxon>Actinomycetota</taxon>
        <taxon>Actinomycetes</taxon>
        <taxon>Streptosporangiales</taxon>
        <taxon>Streptosporangiaceae</taxon>
        <taxon>Nonomuraea</taxon>
    </lineage>
</organism>
<evidence type="ECO:0000259" key="1">
    <source>
        <dbReference type="PROSITE" id="PS51186"/>
    </source>
</evidence>
<name>A0A5S4GCD8_9ACTN</name>
<dbReference type="Proteomes" id="UP000306628">
    <property type="component" value="Unassembled WGS sequence"/>
</dbReference>
<dbReference type="GO" id="GO:0016747">
    <property type="term" value="F:acyltransferase activity, transferring groups other than amino-acyl groups"/>
    <property type="evidence" value="ECO:0007669"/>
    <property type="project" value="InterPro"/>
</dbReference>
<protein>
    <submittedName>
        <fullName evidence="2">GNAT family N-acetyltransferase</fullName>
    </submittedName>
</protein>